<dbReference type="SUPFAM" id="SSF52540">
    <property type="entry name" value="P-loop containing nucleoside triphosphate hydrolases"/>
    <property type="match status" value="1"/>
</dbReference>
<dbReference type="AlphaFoldDB" id="A0A1F7WLM9"/>
<dbReference type="PROSITE" id="PS51161">
    <property type="entry name" value="ATP_CONE"/>
    <property type="match status" value="1"/>
</dbReference>
<dbReference type="STRING" id="1817813.A2008_05590"/>
<evidence type="ECO:0000256" key="2">
    <source>
        <dbReference type="ARBA" id="ARBA00022840"/>
    </source>
</evidence>
<dbReference type="Proteomes" id="UP000178735">
    <property type="component" value="Unassembled WGS sequence"/>
</dbReference>
<dbReference type="EMBL" id="MGFH01000179">
    <property type="protein sequence ID" value="OGM03299.1"/>
    <property type="molecule type" value="Genomic_DNA"/>
</dbReference>
<evidence type="ECO:0000256" key="3">
    <source>
        <dbReference type="PROSITE-ProRule" id="PRU00492"/>
    </source>
</evidence>
<evidence type="ECO:0000313" key="6">
    <source>
        <dbReference type="Proteomes" id="UP000178735"/>
    </source>
</evidence>
<reference evidence="5 6" key="1">
    <citation type="journal article" date="2016" name="Nat. Commun.">
        <title>Thousands of microbial genomes shed light on interconnected biogeochemical processes in an aquifer system.</title>
        <authorList>
            <person name="Anantharaman K."/>
            <person name="Brown C.T."/>
            <person name="Hug L.A."/>
            <person name="Sharon I."/>
            <person name="Castelle C.J."/>
            <person name="Probst A.J."/>
            <person name="Thomas B.C."/>
            <person name="Singh A."/>
            <person name="Wilkins M.J."/>
            <person name="Karaoz U."/>
            <person name="Brodie E.L."/>
            <person name="Williams K.H."/>
            <person name="Hubbard S.S."/>
            <person name="Banfield J.F."/>
        </authorList>
    </citation>
    <scope>NUCLEOTIDE SEQUENCE [LARGE SCALE GENOMIC DNA]</scope>
</reference>
<protein>
    <recommendedName>
        <fullName evidence="4">ATP-cone domain-containing protein</fullName>
    </recommendedName>
</protein>
<evidence type="ECO:0000256" key="1">
    <source>
        <dbReference type="ARBA" id="ARBA00022741"/>
    </source>
</evidence>
<dbReference type="InterPro" id="IPR027417">
    <property type="entry name" value="P-loop_NTPase"/>
</dbReference>
<dbReference type="InterPro" id="IPR006083">
    <property type="entry name" value="PRK/URK"/>
</dbReference>
<dbReference type="GO" id="GO:0005524">
    <property type="term" value="F:ATP binding"/>
    <property type="evidence" value="ECO:0007669"/>
    <property type="project" value="UniProtKB-UniRule"/>
</dbReference>
<sequence>MTATIEKVIKRNGLIVEYDKQKIVNAIFKAAQAVGGSDRKLAESIATKVTNTVAKLYPLPQVPTVEEVQDIIEKELIEHGHAKTAKSFILYRAEHQMMRDNRDATFATSENIPYKKIWQLLVWSVDNKAYSIEALNEKVKSRHEFIKLIEATEEAYHQDVAMAAEKILKKPQTRIVIIAGPSSSGKTTSTIKIGERLGEKGLNLVAMNLDNYFFDLEMHPKDEFGDYDFETPQALDLKLINGHLADLLDGKTIQQPIYNFKTGKRETETIPLKLESNQILLLDSLHGLYDEMTSSVAADYKFKLYIETLSQVKDNQNNFLRWTDIRILRRMIRDSWHRSYDPKRTIEHWHYVRRSELKHIIPFIGTVDHILNGYLAYELPIHKKYMFKYFPEFVKEYKDNPKKQDAYIRAQRIHDFMMTVNEWDDDSVIPKNSLMREYIGGSIYKY</sequence>
<proteinExistence type="predicted"/>
<evidence type="ECO:0000313" key="5">
    <source>
        <dbReference type="EMBL" id="OGM03299.1"/>
    </source>
</evidence>
<organism evidence="5 6">
    <name type="scientific">Candidatus Wallbacteria bacterium GWC2_49_35</name>
    <dbReference type="NCBI Taxonomy" id="1817813"/>
    <lineage>
        <taxon>Bacteria</taxon>
        <taxon>Candidatus Walliibacteriota</taxon>
    </lineage>
</organism>
<evidence type="ECO:0000259" key="4">
    <source>
        <dbReference type="PROSITE" id="PS51161"/>
    </source>
</evidence>
<keyword evidence="1 3" id="KW-0547">Nucleotide-binding</keyword>
<accession>A0A1F7WLM9</accession>
<dbReference type="InterPro" id="IPR005144">
    <property type="entry name" value="ATP-cone_dom"/>
</dbReference>
<dbReference type="Pfam" id="PF00485">
    <property type="entry name" value="PRK"/>
    <property type="match status" value="1"/>
</dbReference>
<keyword evidence="2 3" id="KW-0067">ATP-binding</keyword>
<feature type="domain" description="ATP-cone" evidence="4">
    <location>
        <begin position="6"/>
        <end position="99"/>
    </location>
</feature>
<comment type="caution">
    <text evidence="5">The sequence shown here is derived from an EMBL/GenBank/DDBJ whole genome shotgun (WGS) entry which is preliminary data.</text>
</comment>
<name>A0A1F7WLM9_9BACT</name>
<dbReference type="PANTHER" id="PTHR10285">
    <property type="entry name" value="URIDINE KINASE"/>
    <property type="match status" value="1"/>
</dbReference>
<dbReference type="Pfam" id="PF03477">
    <property type="entry name" value="ATP-cone"/>
    <property type="match status" value="1"/>
</dbReference>
<gene>
    <name evidence="5" type="ORF">A2008_05590</name>
</gene>
<dbReference type="GO" id="GO:0016301">
    <property type="term" value="F:kinase activity"/>
    <property type="evidence" value="ECO:0007669"/>
    <property type="project" value="InterPro"/>
</dbReference>
<dbReference type="Gene3D" id="3.40.50.300">
    <property type="entry name" value="P-loop containing nucleotide triphosphate hydrolases"/>
    <property type="match status" value="1"/>
</dbReference>